<dbReference type="EMBL" id="JAPDMQ010000655">
    <property type="protein sequence ID" value="KAK0521616.1"/>
    <property type="molecule type" value="Genomic_DNA"/>
</dbReference>
<keyword evidence="2" id="KW-1185">Reference proteome</keyword>
<proteinExistence type="predicted"/>
<comment type="caution">
    <text evidence="1">The sequence shown here is derived from an EMBL/GenBank/DDBJ whole genome shotgun (WGS) entry which is preliminary data.</text>
</comment>
<evidence type="ECO:0000313" key="1">
    <source>
        <dbReference type="EMBL" id="KAK0521616.1"/>
    </source>
</evidence>
<dbReference type="Proteomes" id="UP001176521">
    <property type="component" value="Unassembled WGS sequence"/>
</dbReference>
<gene>
    <name evidence="1" type="ORF">OC842_006722</name>
</gene>
<sequence>MAASTNFEDERLHDMNANLDLGDIMASAPASSNAYQFNAAPPALLAPPAPLSNNDYLLPTAPPAPFLPGAQAAYPGVGAAFAPPAMFYDQTKAQAAQRLDRLTFEVGMLRQYADHLNSRVRTLEAV</sequence>
<protein>
    <submittedName>
        <fullName evidence="1">Uncharacterized protein</fullName>
    </submittedName>
</protein>
<accession>A0AAN6G9P6</accession>
<reference evidence="1" key="1">
    <citation type="journal article" date="2023" name="PhytoFront">
        <title>Draft Genome Resources of Seven Strains of Tilletia horrida, Causal Agent of Kernel Smut of Rice.</title>
        <authorList>
            <person name="Khanal S."/>
            <person name="Antony Babu S."/>
            <person name="Zhou X.G."/>
        </authorList>
    </citation>
    <scope>NUCLEOTIDE SEQUENCE</scope>
    <source>
        <strain evidence="1">TX3</strain>
    </source>
</reference>
<name>A0AAN6G9P6_9BASI</name>
<evidence type="ECO:0000313" key="2">
    <source>
        <dbReference type="Proteomes" id="UP001176521"/>
    </source>
</evidence>
<dbReference type="AlphaFoldDB" id="A0AAN6G9P6"/>
<organism evidence="1 2">
    <name type="scientific">Tilletia horrida</name>
    <dbReference type="NCBI Taxonomy" id="155126"/>
    <lineage>
        <taxon>Eukaryota</taxon>
        <taxon>Fungi</taxon>
        <taxon>Dikarya</taxon>
        <taxon>Basidiomycota</taxon>
        <taxon>Ustilaginomycotina</taxon>
        <taxon>Exobasidiomycetes</taxon>
        <taxon>Tilletiales</taxon>
        <taxon>Tilletiaceae</taxon>
        <taxon>Tilletia</taxon>
    </lineage>
</organism>